<evidence type="ECO:0000256" key="1">
    <source>
        <dbReference type="ARBA" id="ARBA00010928"/>
    </source>
</evidence>
<dbReference type="Pfam" id="PF01408">
    <property type="entry name" value="GFO_IDH_MocA"/>
    <property type="match status" value="1"/>
</dbReference>
<feature type="domain" description="GFO/IDH/MocA-like oxidoreductase" evidence="4">
    <location>
        <begin position="132"/>
        <end position="252"/>
    </location>
</feature>
<dbReference type="FunFam" id="3.30.360.10:FF:000023">
    <property type="entry name" value="Inositol 2-dehydrogenase"/>
    <property type="match status" value="1"/>
</dbReference>
<dbReference type="InterPro" id="IPR055170">
    <property type="entry name" value="GFO_IDH_MocA-like_dom"/>
</dbReference>
<dbReference type="Gene3D" id="3.40.50.720">
    <property type="entry name" value="NAD(P)-binding Rossmann-like Domain"/>
    <property type="match status" value="1"/>
</dbReference>
<dbReference type="GO" id="GO:0016491">
    <property type="term" value="F:oxidoreductase activity"/>
    <property type="evidence" value="ECO:0007669"/>
    <property type="project" value="UniProtKB-KW"/>
</dbReference>
<dbReference type="AlphaFoldDB" id="A0A2A6E1G1"/>
<dbReference type="PRINTS" id="PR01775">
    <property type="entry name" value="GLFROXRDTASE"/>
</dbReference>
<dbReference type="PANTHER" id="PTHR42840:SF3">
    <property type="entry name" value="BINDING ROSSMANN FOLD OXIDOREDUCTASE, PUTATIVE (AFU_ORTHOLOGUE AFUA_2G10240)-RELATED"/>
    <property type="match status" value="1"/>
</dbReference>
<feature type="domain" description="Gfo/Idh/MocA-like oxidoreductase N-terminal" evidence="3">
    <location>
        <begin position="5"/>
        <end position="124"/>
    </location>
</feature>
<dbReference type="Pfam" id="PF22725">
    <property type="entry name" value="GFO_IDH_MocA_C3"/>
    <property type="match status" value="1"/>
</dbReference>
<dbReference type="EMBL" id="MOXJ01000011">
    <property type="protein sequence ID" value="PDO10646.1"/>
    <property type="molecule type" value="Genomic_DNA"/>
</dbReference>
<reference evidence="5 6" key="1">
    <citation type="submission" date="2016-12" db="EMBL/GenBank/DDBJ databases">
        <title>Candidatus Reconcilibacillus cellulovorans genome.</title>
        <authorList>
            <person name="Kolinko S."/>
            <person name="Wu Y.-W."/>
            <person name="Tachea F."/>
            <person name="Denzel E."/>
            <person name="Hiras J."/>
            <person name="Baecker N."/>
            <person name="Chan L.J."/>
            <person name="Eichorst S.A."/>
            <person name="Frey D."/>
            <person name="Adams P.D."/>
            <person name="Pray T."/>
            <person name="Tanjore D."/>
            <person name="Petzold C.J."/>
            <person name="Gladden J.M."/>
            <person name="Simmons B.A."/>
            <person name="Singer S.W."/>
        </authorList>
    </citation>
    <scope>NUCLEOTIDE SEQUENCE [LARGE SCALE GENOMIC DNA]</scope>
    <source>
        <strain evidence="5">JTherm</strain>
    </source>
</reference>
<dbReference type="InterPro" id="IPR000683">
    <property type="entry name" value="Gfo/Idh/MocA-like_OxRdtase_N"/>
</dbReference>
<dbReference type="InterPro" id="IPR030827">
    <property type="entry name" value="Myo_inos_IolG"/>
</dbReference>
<evidence type="ECO:0000256" key="2">
    <source>
        <dbReference type="ARBA" id="ARBA00023002"/>
    </source>
</evidence>
<comment type="caution">
    <text evidence="5">The sequence shown here is derived from an EMBL/GenBank/DDBJ whole genome shotgun (WGS) entry which is preliminary data.</text>
</comment>
<dbReference type="SUPFAM" id="SSF51735">
    <property type="entry name" value="NAD(P)-binding Rossmann-fold domains"/>
    <property type="match status" value="1"/>
</dbReference>
<organism evidence="5 6">
    <name type="scientific">Candidatus Reconcilbacillus cellulovorans</name>
    <dbReference type="NCBI Taxonomy" id="1906605"/>
    <lineage>
        <taxon>Bacteria</taxon>
        <taxon>Bacillati</taxon>
        <taxon>Bacillota</taxon>
        <taxon>Bacilli</taxon>
        <taxon>Bacillales</taxon>
        <taxon>Paenibacillaceae</taxon>
        <taxon>Candidatus Reconcilbacillus</taxon>
    </lineage>
</organism>
<protein>
    <submittedName>
        <fullName evidence="5">Inositol 2-dehydrogenase</fullName>
    </submittedName>
</protein>
<keyword evidence="2" id="KW-0560">Oxidoreductase</keyword>
<dbReference type="InterPro" id="IPR008354">
    <property type="entry name" value="Glc-Fru_OxRdtase_bac"/>
</dbReference>
<proteinExistence type="inferred from homology"/>
<dbReference type="NCBIfam" id="TIGR04380">
    <property type="entry name" value="myo_inos_iolG"/>
    <property type="match status" value="1"/>
</dbReference>
<dbReference type="Proteomes" id="UP000243688">
    <property type="component" value="Unassembled WGS sequence"/>
</dbReference>
<sequence>MKKIGIGIIGMGRIGKIHAENLLRLPGANVVSVCDLYAGDELRSWAAERGIPHVTCDSADVLARPDVDAVFICSPTDTHVPLIRQAAQAGKHIFCEKPVSMDVHDTITALEAVARAGVKLQIGFNRRFDRNFRTVKANISGGTIGRLHLLKITSRDPAPPSEAYIRSSGGMFMDMTIHDFDMARFLAASEVEEVYAQGGVLIDPVFGKYGDTDTAVVVLRFENGAFGVIDNSRRAVYGYDQRVEAFGAEGCVTADNEYPNTVRTMSAGGVFRAKPLYFFLERYQDAYFEEVREFVECLAENRPVPVDGRDGLQAERIALAAKMSFQQKRPVHLKEVPAWPT</sequence>
<evidence type="ECO:0000313" key="5">
    <source>
        <dbReference type="EMBL" id="PDO10646.1"/>
    </source>
</evidence>
<dbReference type="PANTHER" id="PTHR42840">
    <property type="entry name" value="NAD(P)-BINDING ROSSMANN-FOLD SUPERFAMILY PROTEIN-RELATED"/>
    <property type="match status" value="1"/>
</dbReference>
<name>A0A2A6E1G1_9BACL</name>
<evidence type="ECO:0000259" key="4">
    <source>
        <dbReference type="Pfam" id="PF22725"/>
    </source>
</evidence>
<dbReference type="GO" id="GO:0000166">
    <property type="term" value="F:nucleotide binding"/>
    <property type="evidence" value="ECO:0007669"/>
    <property type="project" value="InterPro"/>
</dbReference>
<comment type="similarity">
    <text evidence="1">Belongs to the Gfo/Idh/MocA family.</text>
</comment>
<dbReference type="Gene3D" id="3.30.360.10">
    <property type="entry name" value="Dihydrodipicolinate Reductase, domain 2"/>
    <property type="match status" value="1"/>
</dbReference>
<dbReference type="InterPro" id="IPR036291">
    <property type="entry name" value="NAD(P)-bd_dom_sf"/>
</dbReference>
<dbReference type="SUPFAM" id="SSF55347">
    <property type="entry name" value="Glyceraldehyde-3-phosphate dehydrogenase-like, C-terminal domain"/>
    <property type="match status" value="1"/>
</dbReference>
<evidence type="ECO:0000259" key="3">
    <source>
        <dbReference type="Pfam" id="PF01408"/>
    </source>
</evidence>
<evidence type="ECO:0000313" key="6">
    <source>
        <dbReference type="Proteomes" id="UP000243688"/>
    </source>
</evidence>
<gene>
    <name evidence="5" type="ORF">BLM47_05990</name>
</gene>
<accession>A0A2A6E1G1</accession>